<feature type="signal peptide" evidence="1">
    <location>
        <begin position="1"/>
        <end position="27"/>
    </location>
</feature>
<accession>A0A290Z4S8</accession>
<dbReference type="KEGG" id="apre:CNX65_12300"/>
<evidence type="ECO:0000256" key="1">
    <source>
        <dbReference type="SAM" id="SignalP"/>
    </source>
</evidence>
<proteinExistence type="predicted"/>
<feature type="chain" id="PRO_5012538770" evidence="1">
    <location>
        <begin position="28"/>
        <end position="132"/>
    </location>
</feature>
<keyword evidence="3" id="KW-1185">Reference proteome</keyword>
<protein>
    <submittedName>
        <fullName evidence="2">Uncharacterized protein</fullName>
    </submittedName>
</protein>
<keyword evidence="1" id="KW-0732">Signal</keyword>
<evidence type="ECO:0000313" key="3">
    <source>
        <dbReference type="Proteomes" id="UP000218505"/>
    </source>
</evidence>
<dbReference type="Proteomes" id="UP000218505">
    <property type="component" value="Chromosome"/>
</dbReference>
<evidence type="ECO:0000313" key="2">
    <source>
        <dbReference type="EMBL" id="ATE53982.1"/>
    </source>
</evidence>
<sequence length="132" mass="14037">MLMFARNAVAGVVAAGLCLAAALPASAAQDRSPRFGSATLCNTSSTAVQVFSADLDEGVRYVLPYECNDVLYFPFSEGPSTMTQWRNVTTGKGCVRVTVQDRDALTISQATGGVRLYRQEPSGSLTLLCSTF</sequence>
<gene>
    <name evidence="2" type="ORF">CNX65_12300</name>
</gene>
<dbReference type="AlphaFoldDB" id="A0A290Z4S8"/>
<name>A0A290Z4S8_9PSEU</name>
<reference evidence="2" key="1">
    <citation type="submission" date="2017-09" db="EMBL/GenBank/DDBJ databases">
        <title>Complete Genome Sequence of ansamitocin-producing Bacterium Actinosynnema pretiosum X47.</title>
        <authorList>
            <person name="Cao G."/>
            <person name="Zong G."/>
            <person name="Zhong C."/>
            <person name="Fu J."/>
        </authorList>
    </citation>
    <scope>NUCLEOTIDE SEQUENCE [LARGE SCALE GENOMIC DNA]</scope>
    <source>
        <strain evidence="2">X47</strain>
    </source>
</reference>
<organism evidence="2 3">
    <name type="scientific">Actinosynnema pretiosum</name>
    <dbReference type="NCBI Taxonomy" id="42197"/>
    <lineage>
        <taxon>Bacteria</taxon>
        <taxon>Bacillati</taxon>
        <taxon>Actinomycetota</taxon>
        <taxon>Actinomycetes</taxon>
        <taxon>Pseudonocardiales</taxon>
        <taxon>Pseudonocardiaceae</taxon>
        <taxon>Actinosynnema</taxon>
    </lineage>
</organism>
<dbReference type="EMBL" id="CP023445">
    <property type="protein sequence ID" value="ATE53982.1"/>
    <property type="molecule type" value="Genomic_DNA"/>
</dbReference>